<feature type="domain" description="MIR" evidence="18">
    <location>
        <begin position="232"/>
        <end position="288"/>
    </location>
</feature>
<evidence type="ECO:0000259" key="18">
    <source>
        <dbReference type="PROSITE" id="PS50919"/>
    </source>
</evidence>
<evidence type="ECO:0000256" key="6">
    <source>
        <dbReference type="ARBA" id="ARBA00022692"/>
    </source>
</evidence>
<evidence type="ECO:0000256" key="11">
    <source>
        <dbReference type="ARBA" id="ARBA00023065"/>
    </source>
</evidence>
<comment type="caution">
    <text evidence="19">The sequence shown here is derived from an EMBL/GenBank/DDBJ whole genome shotgun (WGS) entry which is preliminary data.</text>
</comment>
<evidence type="ECO:0000256" key="17">
    <source>
        <dbReference type="SAM" id="Phobius"/>
    </source>
</evidence>
<evidence type="ECO:0000256" key="14">
    <source>
        <dbReference type="ARBA" id="ARBA00023286"/>
    </source>
</evidence>
<feature type="domain" description="MIR" evidence="18">
    <location>
        <begin position="111"/>
        <end position="165"/>
    </location>
</feature>
<proteinExistence type="inferred from homology"/>
<keyword evidence="15" id="KW-0407">Ion channel</keyword>
<keyword evidence="11" id="KW-0406">Ion transport</keyword>
<feature type="transmembrane region" description="Helical" evidence="17">
    <location>
        <begin position="2835"/>
        <end position="2854"/>
    </location>
</feature>
<evidence type="ECO:0000256" key="9">
    <source>
        <dbReference type="ARBA" id="ARBA00022837"/>
    </source>
</evidence>
<keyword evidence="10 17" id="KW-1133">Transmembrane helix</keyword>
<accession>A0AAV1LM52</accession>
<evidence type="ECO:0000256" key="2">
    <source>
        <dbReference type="ARBA" id="ARBA00009453"/>
    </source>
</evidence>
<evidence type="ECO:0000313" key="20">
    <source>
        <dbReference type="Proteomes" id="UP001314205"/>
    </source>
</evidence>
<dbReference type="EMBL" id="CAVLGL010000092">
    <property type="protein sequence ID" value="CAK1595392.1"/>
    <property type="molecule type" value="Genomic_DNA"/>
</dbReference>
<dbReference type="InterPro" id="IPR000493">
    <property type="entry name" value="InsP3_rcpt"/>
</dbReference>
<evidence type="ECO:0000256" key="10">
    <source>
        <dbReference type="ARBA" id="ARBA00022989"/>
    </source>
</evidence>
<dbReference type="Pfam" id="PF01365">
    <property type="entry name" value="RYDR_ITPR"/>
    <property type="match status" value="2"/>
</dbReference>
<keyword evidence="3" id="KW-0813">Transport</keyword>
<keyword evidence="14" id="KW-1071">Ligand-gated ion channel</keyword>
<keyword evidence="5" id="KW-0107">Calcium channel</keyword>
<dbReference type="InterPro" id="IPR005821">
    <property type="entry name" value="Ion_trans_dom"/>
</dbReference>
<comment type="similarity">
    <text evidence="2">Belongs to the InsP3 receptor family.</text>
</comment>
<evidence type="ECO:0000256" key="1">
    <source>
        <dbReference type="ARBA" id="ARBA00004477"/>
    </source>
</evidence>
<dbReference type="FunFam" id="1.25.10.30:FF:000001">
    <property type="entry name" value="Inositol 1,4,5-trisphosphate receptor, type 2"/>
    <property type="match status" value="1"/>
</dbReference>
<dbReference type="Pfam" id="PF08709">
    <property type="entry name" value="Ins145_P3_rec"/>
    <property type="match status" value="1"/>
</dbReference>
<feature type="region of interest" description="Disordered" evidence="16">
    <location>
        <begin position="2392"/>
        <end position="2424"/>
    </location>
</feature>
<feature type="domain" description="MIR" evidence="18">
    <location>
        <begin position="295"/>
        <end position="362"/>
    </location>
</feature>
<dbReference type="InterPro" id="IPR013662">
    <property type="entry name" value="RIH_assoc-dom"/>
</dbReference>
<evidence type="ECO:0000256" key="16">
    <source>
        <dbReference type="SAM" id="MobiDB-lite"/>
    </source>
</evidence>
<dbReference type="CDD" id="cd23277">
    <property type="entry name" value="beta-trefoil_MIR_ITPR"/>
    <property type="match status" value="1"/>
</dbReference>
<dbReference type="PRINTS" id="PR00779">
    <property type="entry name" value="INSP3RECEPTR"/>
</dbReference>
<reference evidence="19 20" key="1">
    <citation type="submission" date="2023-11" db="EMBL/GenBank/DDBJ databases">
        <authorList>
            <person name="Hedman E."/>
            <person name="Englund M."/>
            <person name="Stromberg M."/>
            <person name="Nyberg Akerstrom W."/>
            <person name="Nylinder S."/>
            <person name="Jareborg N."/>
            <person name="Kallberg Y."/>
            <person name="Kronander E."/>
        </authorList>
    </citation>
    <scope>NUCLEOTIDE SEQUENCE [LARGE SCALE GENOMIC DNA]</scope>
</reference>
<dbReference type="Pfam" id="PF08454">
    <property type="entry name" value="RIH_assoc"/>
    <property type="match status" value="1"/>
</dbReference>
<evidence type="ECO:0000256" key="15">
    <source>
        <dbReference type="ARBA" id="ARBA00023303"/>
    </source>
</evidence>
<dbReference type="Gene3D" id="1.25.10.30">
    <property type="entry name" value="IP3 receptor type 1 binding core, RIH domain"/>
    <property type="match status" value="1"/>
</dbReference>
<dbReference type="FunFam" id="2.80.10.50:FF:000002">
    <property type="entry name" value="Inositol 1,4,5-trisphosphate receptor type 2"/>
    <property type="match status" value="1"/>
</dbReference>
<protein>
    <recommendedName>
        <fullName evidence="18">MIR domain-containing protein</fullName>
    </recommendedName>
</protein>
<dbReference type="Proteomes" id="UP001314205">
    <property type="component" value="Unassembled WGS sequence"/>
</dbReference>
<feature type="transmembrane region" description="Helical" evidence="17">
    <location>
        <begin position="2793"/>
        <end position="2823"/>
    </location>
</feature>
<keyword evidence="8" id="KW-0256">Endoplasmic reticulum</keyword>
<evidence type="ECO:0000256" key="8">
    <source>
        <dbReference type="ARBA" id="ARBA00022824"/>
    </source>
</evidence>
<keyword evidence="12 17" id="KW-0472">Membrane</keyword>
<keyword evidence="7" id="KW-0677">Repeat</keyword>
<evidence type="ECO:0000313" key="19">
    <source>
        <dbReference type="EMBL" id="CAK1595392.1"/>
    </source>
</evidence>
<dbReference type="GO" id="GO:0005220">
    <property type="term" value="F:inositol 1,4,5-trisphosphate-gated calcium channel activity"/>
    <property type="evidence" value="ECO:0007669"/>
    <property type="project" value="InterPro"/>
</dbReference>
<dbReference type="PANTHER" id="PTHR45816:SF4">
    <property type="entry name" value="RYR_IP3R HOMOLOGY ASSOCIATED DOMAIN-CONTAINING PROTEIN"/>
    <property type="match status" value="1"/>
</dbReference>
<keyword evidence="13" id="KW-0675">Receptor</keyword>
<dbReference type="Pfam" id="PF00520">
    <property type="entry name" value="Ion_trans"/>
    <property type="match status" value="1"/>
</dbReference>
<evidence type="ECO:0000256" key="7">
    <source>
        <dbReference type="ARBA" id="ARBA00022737"/>
    </source>
</evidence>
<dbReference type="InterPro" id="IPR015925">
    <property type="entry name" value="Ryanodine_IP3_receptor"/>
</dbReference>
<dbReference type="PROSITE" id="PS50919">
    <property type="entry name" value="MIR"/>
    <property type="match status" value="3"/>
</dbReference>
<evidence type="ECO:0000256" key="5">
    <source>
        <dbReference type="ARBA" id="ARBA00022673"/>
    </source>
</evidence>
<dbReference type="Gene3D" id="2.80.10.50">
    <property type="match status" value="2"/>
</dbReference>
<evidence type="ECO:0000256" key="13">
    <source>
        <dbReference type="ARBA" id="ARBA00023170"/>
    </source>
</evidence>
<dbReference type="InterPro" id="IPR035910">
    <property type="entry name" value="RyR/IP3R_RIH_dom_sf"/>
</dbReference>
<dbReference type="InterPro" id="IPR016093">
    <property type="entry name" value="MIR_motif"/>
</dbReference>
<evidence type="ECO:0000256" key="4">
    <source>
        <dbReference type="ARBA" id="ARBA00022568"/>
    </source>
</evidence>
<dbReference type="GO" id="GO:0005789">
    <property type="term" value="C:endoplasmic reticulum membrane"/>
    <property type="evidence" value="ECO:0007669"/>
    <property type="project" value="UniProtKB-SubCell"/>
</dbReference>
<sequence>MGDSFLHLGDIVSLYAEGSVSGFLSTLGLVDDRCVVCPEAGDLTDPPKKFRDCLFKICPMNRYSAQKQFWNTAKQSANANADTDTGLLKRLHHAAEIEKKQNDLENKKLLGTVVQYGSVIQLLHVKSNKYLTVNKRLPALLEKNAMRVHLDANGNEGSWFYVMPFYKLRSTGDNVVVGDKVIMNPVNAGQQVLHVSSNHELPDNVGCMEVNVVNSSTSWKVTLFLEHKENQEEILKGGDVVRLFHAEQEKFLTMDEYQKRQHVFLRTTGRSSATAATSSKALWEIEVVQHDPCRGGAGHWNSIFRFKHLATGHYLAAEAFSFVACGSEAGTAAACEGSEPAYQLVSVPHSSEIATLFELDPTTMTHSDAAVPQSSYVRLQHLCTHTWVHSTSIPIDKDEEKPVMSKVGCSIVKEDKEAFALISVSPSEVRDLDFANDACKVLSALSTKLHHGNIEHNEMKALTCLLQDIVYFIAGFENEPNKSKALDLVVENPNRDRQKLLREQYILRQLFKILQGPFQETPDGEPFLKIEELYDPRYAPYKCIFRLCYRILRLSQQDYRKNQEYIAKHFGFMQKQIGYDILAEDTITALLHNNRKLLEKHITASEIETFVGLVRKNMKTWQSRFLDYLSDLCISNKKAIAVTQELICKSVLCANNADILIETRLVSTKYESQSEVDETGNKYTVEDEVMLLWNNKKCSRLLSELAAEARLEPRSEAAAILDYYRHQLDLFSNMCLNRQYLALNSLSSQLHIDLILKCMSSASLSQELRASFCRLMLHLHVDRDPQEPVTPVKYARLWSDVSDTIHVHESVHSTQYTRILFYINYLSAGTSFCRLMLHLHVDRDPQEPVTPVKYARLWSDVSDTIHVHESVHSTQYTRILFYINYLSAGTSFCRLMLHLHVDRDPQEPVTPVKYARLWSDVSDTIHVHESVHSTQYTRILFYINYLSAGTSFCRLMLHLHVDRDPQEPVTPVKYARLWSDVSDTIHVHESVHSTQYTRILFYINYLSAGTSFCRLMLHLHVDRDPQEPVTPVKYARLWSDVSDTIHVHESVHSTQYTRILFYINYLSAGTSFCRLMLHLHVDRDPQEPVTPVKYARLWSDVSDTIHVHESVHSTQYTRILFYINYLSAGTSFCRLMLHLHVDRDPQEPVTPVKYARLWSDVSDTIHVHESVHSTQYTRILFYINYLSAGTSFCRLMLHLHVDRDPQEPVTPVKYARLWSDVSDTIHVHESVHSTQYTRILFYINYLSAGTSFCRLMLHLHVDRDPQEPVTPVKYARLWSDVSDTIHVHESVHSTQYTRILFYINYLSAGTSFCRLMLHLHVDRDPQEPVTPVKYARLWSDVSDTIHVHDYQCVKGGPDANREKVKEQFASTIRFVEDYLCKVVTSTWYFSDHDQNKLTFEVVKLARELIYFGFYSFSDLLRLTKTLLSILDCVTAMDLINETSALSGEVESEGGVLRTIGDMGAVMTSITLGSVARNVVGSGRGVQSSPSALALARKHPLVMDTKLKIIEILQFILDVRLDYRISCLLSIFKKEFEQAGERQADSLGRADVEAIGLQAEGIFSCRAIQTVPDNCLPKNVDLDGLDLDECGGRMVLRVLLQLCSQGASAALVSGALALLFRHFSQRQEVLAAFKQVQLLVSDADVESYKQIKADLDVLRQSVEKSELWVFNKGRAGALDDHSDIKGTLGPGGAVLERNASLDNVLDTSRTTKYDHMNEYNKIKEILERMIKYCTQGNSGAGEASGTGKPRRHEQRLLRNIGVHNIVLDLLQVPHDEDDAAMDELLALAHEFLQRFCHGNQQNQAILHKHLDLFLNAGIREAQTVCAIFEDNPALCAHEGNEKVAAHFVHCIETRGRRPAYLQFLRTIVRAAGQHIRRSQDLVMQEMVNAGEDVLVFYNDKVSFNYFIQMMRQYKQTNEMPEALRYHIQLVKLLTCCTLGKNVYTEIKCHSLLPLDDIVAMITHPDCIPEVKEAYVGFLNHCYIDTEVEMKEIYSSNYMWDLFERSFLQDMQAILQSDGAAHSAPSTSSEDASSPQRSSAGSAQRAWVNYVTDVLVHTICTFFNSPFSDQSTTVQTRQSIFVKLLQTTFRIYQCPWLTPPQKLNVEKCIRTLSEVAKSRSIAIPLELEAKIQTVFEKAAALSRQTSKWLLASKTSKLEKMASQSHLQNERSVMEGLQEIVSLLEEQLQPLLQAEQSLLVDILYRPHRLFTQPGHLARPDTSGIFIARLIRHTEKLLEEKEEKLCVKVLRTLREMMAVDPEYGEKGNQLRNKLLSQYFVNRKSEPKIQPPQPSLAVTHGPGAKVLLRTGQTLAAVQAHLDREGASDLVVELVINSTNRPAIFLEAIQLGIALLEGGNPIIQHSIFTKLQNGEISQAFLKVFYDKMREAQQEIRSLATSTTATSGTDKRSSIADKHKPATTEGKVAPGPIVVGEDMDDEVTNACNAVVHAYSDIHTMSHGTTVLEEIMSEKKRETGNADVLPAKVAVMRPILRFLQLLCENHNPELQNLLRNQNNKSNYNLVSETLMFLDCICGSTTGGLGLLGLYINEGNVALINQTLETLTEYCQGPCHENQNCIATHESNGLDIITALILNDINPLGKTRMDLVLELKNNASKLLLAIMESRNDSENNAERILYNMNPEQLVDVACSAFNQEHAMDTESDSEDETPVQGVSPKEVGHNIYILCHQLAGHNKELAALVRASPAAPAAAAGTNAPALRYYRTHTAQIEIVRTDRSMEQIVFPIPEICEYLPADSKHRVLQSAERDDQGSKVADFFSRLDNLFHEMKWQKKLRGQPFLFWVSSYMSLWSNILFNFAVLINVIVAFFYPFQEENPKLGAHLSLVVWCVSLCAGALVTWLPRSSGARALLASAIVRLIFSAGPEPTLWTLGMLTVIVKGIHLVSIMGNQGTLSKSTRYVITDPELLYHSVYLGFCFLGICCHPFFFSVLLLDIVYREETLLNVMRSVTRNGRSILLTAVLALVLVYMFSIVGYMFFRDHFLVNVDRLDDDDDPRFEERCNSDSAAKYQRAARFVSVGGALRERSCDSLMMCIVTTLNQGLRNGGGIGDILRAPASFVRTHTHTHAATRSCDSLMMCIVTTLNQGLRNGGGIGDILRAPASFVRTHTHTHTHAATRSCDSLMMCIVTTLNQGLRNGGGIGDILRAPASFVRTHTHTHTHAATRSCDSLMMCIVTTLNQGLRNGGGIGDILRAPASFVRTHTHTHTHAATRSCDSLMMCIVTTLNQGLRNGGGIGDGIGDILRAPASFVRTHTHTHAATRSCDSLMMCIVTTLNQGLRNGGGIGDILRAPASFVRTHTHTHTHAATRSCDSLMMCIVTTLNQGLRNGGGIGDGIGDILRAPASFVRTHTHTHAATRSCDSLMMCIVTTLNQGLRNGGGIGDILRAPASFVRTHTHTHTHAATRSCDSLMMCIVTTLNQGLRNGGGIGDGIGDILRAPASFVRTHTHTHAATRSCDSLMMCIVTTLNQGLRNGGGIGDILRAPASFVRTHTHTHTHAATRSCDSLMMCIVTTLNQGLRNGGGIGDGIGDILRAPASFVRTHTHTHAATRSCDSLMMCIVTTLNQGLRNGGGIGDGIGDILRAPASFVRTHTHTHAATRSCDSLMMCIVTTLNQGLRNGGGIGDGIGDILRAPASFVRTHTHTHAATRSCDSLMMCIVTTLNQGLRNGGGIGDILRAPASFVRTHTHTHAATRSCDSLMMCIVTTLNQGLRNGGGIGDILRAPASFVRTHTHTHAATRSCDSLMMCIVTTLNQGLRNGGGIGDILRAPASFVRTHTHTHAATRSCDSLMMCIVTTLNQGLRNGGGIGDILRAPASFVRTHTHTHAATRSCDSLMMCIVTTLNQGLRNGGGIGDILRAPASFVRTHTHTHTHAATRSCDSLMMCIVTTLNQGLRNGGGIGDGIGDILRAPASFVRTHTHTHAATRSCDSLMMCIVTTLNQGLRNGGGIGDILRAPASFVRTHTHTHAATRSCDSLMMCIVTTLNQGLRNGGGIGDGIGDILRAPASFVRTHTHTHAATRSCDSLMMCIVTTLNQGLRNGGGIGDILRAPASFVRTHTHTHAATRSCDSLMMCIVTTLNQGLRNGGGIGDILRAPASFVRTHTHTHAATRSCDSLMMCIVTTLNQGLRNGGGIGDILRAPASFVRTHTHTHAATRSCDSLMMCIVTTLNQGLRNGGGIGDILRAPASFVRTHTHTHAATRSCDSLMMCIVTTLNQGLRNGGGIGDILRAPASFVRTHTHTHAATRSCDSLMMCIVTTLNQGLRNGGGIGDILRAPASFVRTHTHTHAATRSCDSLMMCIVTTLNQGLRNGGGIGDGIGDILRAPASFVRTHTHTHAATRSCDSLMMCIVTTLNQGLRNGGGIGDILRAPASFVRTHTHTHAATRSCDSLMMCIVTTLNQGLRNGGGIGDGIGDILRAPASFVRTHTHTHAATRSCDSLMMCIVTTLNQGLRNGGGIGDILRAPASFVRTHTHTHAATRSCDSLMMCIVTTLNQGLRNGGGIGDILRAPASFVRTHTHTHAATRSCDSLMMCIVTTLNQGLRNGGGIGDILRAPASFVRTHTHTHAATRSCDSLMMCIVTTLNQGLRNGGGIGDILRAPASFVRTHTHTHAATRSCDSLMMCIVTTLNQGLRNGGGIGDILRAPASFVRTHTHTHAATRSCDSLMMCIVTTLNQGLRNGGGIGDILRAPASFVRTHTHTHAATRSCDSLMM</sequence>
<keyword evidence="20" id="KW-1185">Reference proteome</keyword>
<dbReference type="InterPro" id="IPR014821">
    <property type="entry name" value="Ins145_P3_rcpt"/>
</dbReference>
<name>A0AAV1LM52_9NEOP</name>
<feature type="transmembrane region" description="Helical" evidence="17">
    <location>
        <begin position="2968"/>
        <end position="2990"/>
    </location>
</feature>
<feature type="transmembrane region" description="Helical" evidence="17">
    <location>
        <begin position="2920"/>
        <end position="2947"/>
    </location>
</feature>
<evidence type="ECO:0000256" key="3">
    <source>
        <dbReference type="ARBA" id="ARBA00022448"/>
    </source>
</evidence>
<dbReference type="SMART" id="SM00472">
    <property type="entry name" value="MIR"/>
    <property type="match status" value="4"/>
</dbReference>
<organism evidence="19 20">
    <name type="scientific">Parnassius mnemosyne</name>
    <name type="common">clouded apollo</name>
    <dbReference type="NCBI Taxonomy" id="213953"/>
    <lineage>
        <taxon>Eukaryota</taxon>
        <taxon>Metazoa</taxon>
        <taxon>Ecdysozoa</taxon>
        <taxon>Arthropoda</taxon>
        <taxon>Hexapoda</taxon>
        <taxon>Insecta</taxon>
        <taxon>Pterygota</taxon>
        <taxon>Neoptera</taxon>
        <taxon>Endopterygota</taxon>
        <taxon>Lepidoptera</taxon>
        <taxon>Glossata</taxon>
        <taxon>Ditrysia</taxon>
        <taxon>Papilionoidea</taxon>
        <taxon>Papilionidae</taxon>
        <taxon>Parnassiinae</taxon>
        <taxon>Parnassini</taxon>
        <taxon>Parnassius</taxon>
        <taxon>Driopa</taxon>
    </lineage>
</organism>
<dbReference type="SUPFAM" id="SSF100909">
    <property type="entry name" value="IP3 receptor type 1 binding core, domain 2"/>
    <property type="match status" value="2"/>
</dbReference>
<dbReference type="FunFam" id="2.80.10.50:FF:000005">
    <property type="entry name" value="Inositol 1,4,5-trisphosphate receptor type 2"/>
    <property type="match status" value="1"/>
</dbReference>
<dbReference type="PANTHER" id="PTHR45816">
    <property type="entry name" value="MIR DOMAIN-CONTAINING PROTEIN"/>
    <property type="match status" value="1"/>
</dbReference>
<keyword evidence="9" id="KW-0106">Calcium</keyword>
<comment type="subcellular location">
    <subcellularLocation>
        <location evidence="1">Endoplasmic reticulum membrane</location>
        <topology evidence="1">Multi-pass membrane protein</topology>
    </subcellularLocation>
</comment>
<evidence type="ECO:0000256" key="12">
    <source>
        <dbReference type="ARBA" id="ARBA00023136"/>
    </source>
</evidence>
<keyword evidence="4" id="KW-0109">Calcium transport</keyword>
<keyword evidence="6 17" id="KW-0812">Transmembrane</keyword>
<dbReference type="GO" id="GO:0070679">
    <property type="term" value="F:inositol 1,4,5 trisphosphate binding"/>
    <property type="evidence" value="ECO:0007669"/>
    <property type="project" value="InterPro"/>
</dbReference>
<dbReference type="InterPro" id="IPR036300">
    <property type="entry name" value="MIR_dom_sf"/>
</dbReference>
<dbReference type="Pfam" id="PF02815">
    <property type="entry name" value="MIR"/>
    <property type="match status" value="1"/>
</dbReference>
<dbReference type="InterPro" id="IPR000699">
    <property type="entry name" value="RIH_dom"/>
</dbReference>
<gene>
    <name evidence="19" type="ORF">PARMNEM_LOCUS14880</name>
</gene>
<feature type="compositionally biased region" description="Basic and acidic residues" evidence="16">
    <location>
        <begin position="2402"/>
        <end position="2415"/>
    </location>
</feature>
<dbReference type="SUPFAM" id="SSF82109">
    <property type="entry name" value="MIR domain"/>
    <property type="match status" value="2"/>
</dbReference>